<reference evidence="2 3" key="1">
    <citation type="submission" date="2020-11" db="EMBL/GenBank/DDBJ databases">
        <title>Genome seq and assembly of Sphingosinicella sp.</title>
        <authorList>
            <person name="Chhetri G."/>
        </authorList>
    </citation>
    <scope>NUCLEOTIDE SEQUENCE [LARGE SCALE GENOMIC DNA]</scope>
    <source>
        <strain evidence="2 3">UDD2</strain>
    </source>
</reference>
<dbReference type="Proteomes" id="UP000594873">
    <property type="component" value="Chromosome"/>
</dbReference>
<sequence>MKSALAFLLVWLSAPAAALSGEPPASSLSVSAELTLHSDYRFRGISLSDRKPAFQADVALEHDSGFYAGLWSSTLSETEGGAKMEADPYIGYYTEIAGGFSADFTLSYYDYPSDSGLNYAEATAVFAYAAGPLSPRLELNYAPRQAALVGEDGRRGDNFYASAGLDYALPGAPVTLIAQAGYERGVYDYRANGGKTDWSLGLRMDQGPAKIGLTYIDTDLSVRNADGRQLAGPALLASLALAL</sequence>
<dbReference type="RefSeq" id="WP_200972423.1">
    <property type="nucleotide sequence ID" value="NZ_CP065592.1"/>
</dbReference>
<dbReference type="KEGG" id="sflv:IC614_03700"/>
<feature type="chain" id="PRO_5032968877" evidence="1">
    <location>
        <begin position="19"/>
        <end position="243"/>
    </location>
</feature>
<dbReference type="InterPro" id="IPR010239">
    <property type="entry name" value="CHP02001"/>
</dbReference>
<name>A0A7T2GKU4_9SPHN</name>
<dbReference type="Pfam" id="PF09694">
    <property type="entry name" value="Gcw_chp"/>
    <property type="match status" value="1"/>
</dbReference>
<feature type="signal peptide" evidence="1">
    <location>
        <begin position="1"/>
        <end position="18"/>
    </location>
</feature>
<keyword evidence="3" id="KW-1185">Reference proteome</keyword>
<keyword evidence="1" id="KW-0732">Signal</keyword>
<evidence type="ECO:0000313" key="2">
    <source>
        <dbReference type="EMBL" id="QPQ55709.1"/>
    </source>
</evidence>
<evidence type="ECO:0000256" key="1">
    <source>
        <dbReference type="SAM" id="SignalP"/>
    </source>
</evidence>
<accession>A0A7T2GKU4</accession>
<protein>
    <submittedName>
        <fullName evidence="2">Uncharacterized protein</fullName>
    </submittedName>
</protein>
<gene>
    <name evidence="2" type="ORF">IC614_03700</name>
</gene>
<dbReference type="AlphaFoldDB" id="A0A7T2GKU4"/>
<organism evidence="2 3">
    <name type="scientific">Allosphingosinicella flava</name>
    <dbReference type="NCBI Taxonomy" id="2771430"/>
    <lineage>
        <taxon>Bacteria</taxon>
        <taxon>Pseudomonadati</taxon>
        <taxon>Pseudomonadota</taxon>
        <taxon>Alphaproteobacteria</taxon>
        <taxon>Sphingomonadales</taxon>
        <taxon>Sphingomonadaceae</taxon>
        <taxon>Allosphingosinicella</taxon>
    </lineage>
</organism>
<dbReference type="NCBIfam" id="TIGR02001">
    <property type="entry name" value="gcw_chp"/>
    <property type="match status" value="1"/>
</dbReference>
<proteinExistence type="predicted"/>
<evidence type="ECO:0000313" key="3">
    <source>
        <dbReference type="Proteomes" id="UP000594873"/>
    </source>
</evidence>
<dbReference type="EMBL" id="CP065592">
    <property type="protein sequence ID" value="QPQ55709.1"/>
    <property type="molecule type" value="Genomic_DNA"/>
</dbReference>